<dbReference type="AlphaFoldDB" id="A0A7K1U435"/>
<dbReference type="Gene3D" id="1.50.10.100">
    <property type="entry name" value="Chondroitin AC/alginate lyase"/>
    <property type="match status" value="1"/>
</dbReference>
<dbReference type="EMBL" id="WRXN01000005">
    <property type="protein sequence ID" value="MVT09124.1"/>
    <property type="molecule type" value="Genomic_DNA"/>
</dbReference>
<evidence type="ECO:0000313" key="5">
    <source>
        <dbReference type="Proteomes" id="UP000461730"/>
    </source>
</evidence>
<evidence type="ECO:0000259" key="3">
    <source>
        <dbReference type="Pfam" id="PF07940"/>
    </source>
</evidence>
<evidence type="ECO:0000256" key="2">
    <source>
        <dbReference type="SAM" id="SignalP"/>
    </source>
</evidence>
<evidence type="ECO:0000256" key="1">
    <source>
        <dbReference type="ARBA" id="ARBA00004196"/>
    </source>
</evidence>
<dbReference type="InterPro" id="IPR012480">
    <property type="entry name" value="Hepar_II_III_C"/>
</dbReference>
<dbReference type="Pfam" id="PF07940">
    <property type="entry name" value="Hepar_II_III_C"/>
    <property type="match status" value="1"/>
</dbReference>
<dbReference type="InterPro" id="IPR008929">
    <property type="entry name" value="Chondroitin_lyas"/>
</dbReference>
<gene>
    <name evidence="4" type="ORF">GO493_12700</name>
</gene>
<feature type="chain" id="PRO_5029815394" description="Heparinase II/III-like C-terminal domain-containing protein" evidence="2">
    <location>
        <begin position="20"/>
        <end position="645"/>
    </location>
</feature>
<dbReference type="GO" id="GO:0016829">
    <property type="term" value="F:lyase activity"/>
    <property type="evidence" value="ECO:0007669"/>
    <property type="project" value="InterPro"/>
</dbReference>
<dbReference type="PROSITE" id="PS51257">
    <property type="entry name" value="PROKAR_LIPOPROTEIN"/>
    <property type="match status" value="1"/>
</dbReference>
<reference evidence="4 5" key="1">
    <citation type="submission" date="2019-12" db="EMBL/GenBank/DDBJ databases">
        <title>Chitinophaga sp. strain ysch24 (GDMCC 1.1355), whole genome shotgun sequence.</title>
        <authorList>
            <person name="Zhang X."/>
        </authorList>
    </citation>
    <scope>NUCLEOTIDE SEQUENCE [LARGE SCALE GENOMIC DNA]</scope>
    <source>
        <strain evidence="5">ysch24</strain>
    </source>
</reference>
<dbReference type="RefSeq" id="WP_157306554.1">
    <property type="nucleotide sequence ID" value="NZ_WRXN01000005.1"/>
</dbReference>
<protein>
    <recommendedName>
        <fullName evidence="3">Heparinase II/III-like C-terminal domain-containing protein</fullName>
    </recommendedName>
</protein>
<organism evidence="4 5">
    <name type="scientific">Chitinophaga tropicalis</name>
    <dbReference type="NCBI Taxonomy" id="2683588"/>
    <lineage>
        <taxon>Bacteria</taxon>
        <taxon>Pseudomonadati</taxon>
        <taxon>Bacteroidota</taxon>
        <taxon>Chitinophagia</taxon>
        <taxon>Chitinophagales</taxon>
        <taxon>Chitinophagaceae</taxon>
        <taxon>Chitinophaga</taxon>
    </lineage>
</organism>
<feature type="signal peptide" evidence="2">
    <location>
        <begin position="1"/>
        <end position="19"/>
    </location>
</feature>
<dbReference type="Proteomes" id="UP000461730">
    <property type="component" value="Unassembled WGS sequence"/>
</dbReference>
<dbReference type="SUPFAM" id="SSF48230">
    <property type="entry name" value="Chondroitin AC/alginate lyase"/>
    <property type="match status" value="1"/>
</dbReference>
<comment type="subcellular location">
    <subcellularLocation>
        <location evidence="1">Cell envelope</location>
    </subcellularLocation>
</comment>
<keyword evidence="5" id="KW-1185">Reference proteome</keyword>
<feature type="domain" description="Heparinase II/III-like C-terminal" evidence="3">
    <location>
        <begin position="426"/>
        <end position="620"/>
    </location>
</feature>
<accession>A0A7K1U435</accession>
<proteinExistence type="predicted"/>
<evidence type="ECO:0000313" key="4">
    <source>
        <dbReference type="EMBL" id="MVT09124.1"/>
    </source>
</evidence>
<keyword evidence="2" id="KW-0732">Signal</keyword>
<sequence>MKRILPFLLLTVISGCSVAQSPRNLLDKFTRQQISEALLPAGKWHPFPNTGKEWQEALPENVRRRIVQQAETYARIPFVAIPASVMLEYQQNGDRSHYEQSSFRKRDQLFVLALAESIEQKGRFLQPVMDGIWSICEESYWGAPGHLYFQKAGIDLVDVEDPTVDLFVSETATVLALTDYLLGARLDSISRLLRRRIYYEVDKRMLTPLEKDSDRYYYLKKGTPRQPLNNWNPWVISNWMTSLLLLEKNGERRAKELEHSMHLLDHYINFIPDDGAIDEGPVYWSGATGRLFDALTVLESATAGKINIYREPIFGNMASYIYKMHIAGNYYVNVADASPVISTDGLLLYRMGTALGDSVMTSFGAWAFHRYPVSSPVNTDFAKPRMLFNVKAWDACSRSNGQPPMLPEMWLESIQLMAARTEGLFVAAHGGHNAESHNHNDVGDFMVYAGGQPVIIDVGLGTYTAKTFSKDRYQLWYNSSAYHNLPVINGYQQLAGRQYAARNVRYQQAKDSTQLTMDIAAAYPPEAGVTEWDRNVTLQRDHDEVLVTDNFTLQGSSRLTQTFMTVCTTDIRQPGRILFETADKRKVILEYDPETWNVTKELMDCSAPDEKRLTENWSRQQITRLLLTVKSPVTKGTFSYRIRQI</sequence>
<name>A0A7K1U435_9BACT</name>
<dbReference type="Gene3D" id="2.70.98.70">
    <property type="match status" value="1"/>
</dbReference>
<comment type="caution">
    <text evidence="4">The sequence shown here is derived from an EMBL/GenBank/DDBJ whole genome shotgun (WGS) entry which is preliminary data.</text>
</comment>
<dbReference type="GO" id="GO:0030313">
    <property type="term" value="C:cell envelope"/>
    <property type="evidence" value="ECO:0007669"/>
    <property type="project" value="UniProtKB-SubCell"/>
</dbReference>